<keyword evidence="4 8" id="KW-0812">Transmembrane</keyword>
<dbReference type="GO" id="GO:0008324">
    <property type="term" value="F:monoatomic cation transmembrane transporter activity"/>
    <property type="evidence" value="ECO:0007669"/>
    <property type="project" value="InterPro"/>
</dbReference>
<organism evidence="10 11">
    <name type="scientific">Candidatus Kerfeldbacteria bacterium CG15_BIG_FIL_POST_REV_8_21_14_020_45_12</name>
    <dbReference type="NCBI Taxonomy" id="2014247"/>
    <lineage>
        <taxon>Bacteria</taxon>
        <taxon>Candidatus Kerfeldiibacteriota</taxon>
    </lineage>
</organism>
<accession>A0A2M7H329</accession>
<reference evidence="10 11" key="1">
    <citation type="submission" date="2017-09" db="EMBL/GenBank/DDBJ databases">
        <title>Depth-based differentiation of microbial function through sediment-hosted aquifers and enrichment of novel symbionts in the deep terrestrial subsurface.</title>
        <authorList>
            <person name="Probst A.J."/>
            <person name="Ladd B."/>
            <person name="Jarett J.K."/>
            <person name="Geller-Mcgrath D.E."/>
            <person name="Sieber C.M."/>
            <person name="Emerson J.B."/>
            <person name="Anantharaman K."/>
            <person name="Thomas B.C."/>
            <person name="Malmstrom R."/>
            <person name="Stieglmeier M."/>
            <person name="Klingl A."/>
            <person name="Woyke T."/>
            <person name="Ryan C.M."/>
            <person name="Banfield J.F."/>
        </authorList>
    </citation>
    <scope>NUCLEOTIDE SEQUENCE [LARGE SCALE GENOMIC DNA]</scope>
    <source>
        <strain evidence="10">CG15_BIG_FIL_POST_REV_8_21_14_020_45_12</strain>
    </source>
</reference>
<evidence type="ECO:0000256" key="3">
    <source>
        <dbReference type="ARBA" id="ARBA00022448"/>
    </source>
</evidence>
<comment type="caution">
    <text evidence="10">The sequence shown here is derived from an EMBL/GenBank/DDBJ whole genome shotgun (WGS) entry which is preliminary data.</text>
</comment>
<sequence>MMNNRLVSTGQRLPWLVVTLGGGLAMSELVKHFSGVLTTEAALAGFMPVMLGLSGNVAIQAATVSIVAISREAPTNGQLRKLIREELSIGAQLGLVFAVVIGLYAALRYHDPQLGLAMAVSAIAELLGAATLGMLAPVALHRLGINAPIAMGPVVTSIVDVMALAIYFTTCSFILQL</sequence>
<dbReference type="SUPFAM" id="SSF161093">
    <property type="entry name" value="MgtE membrane domain-like"/>
    <property type="match status" value="1"/>
</dbReference>
<evidence type="ECO:0000256" key="6">
    <source>
        <dbReference type="ARBA" id="ARBA00022989"/>
    </source>
</evidence>
<dbReference type="PANTHER" id="PTHR41394:SF5">
    <property type="entry name" value="SLC41A_MGTE INTEGRAL MEMBRANE DOMAIN-CONTAINING PROTEIN"/>
    <property type="match status" value="1"/>
</dbReference>
<proteinExistence type="inferred from homology"/>
<feature type="transmembrane region" description="Helical" evidence="8">
    <location>
        <begin position="150"/>
        <end position="175"/>
    </location>
</feature>
<keyword evidence="3" id="KW-0813">Transport</keyword>
<evidence type="ECO:0000256" key="1">
    <source>
        <dbReference type="ARBA" id="ARBA00004141"/>
    </source>
</evidence>
<evidence type="ECO:0000256" key="8">
    <source>
        <dbReference type="SAM" id="Phobius"/>
    </source>
</evidence>
<feature type="transmembrane region" description="Helical" evidence="8">
    <location>
        <begin position="89"/>
        <end position="107"/>
    </location>
</feature>
<feature type="transmembrane region" description="Helical" evidence="8">
    <location>
        <begin position="42"/>
        <end position="69"/>
    </location>
</feature>
<comment type="subcellular location">
    <subcellularLocation>
        <location evidence="1">Membrane</location>
        <topology evidence="1">Multi-pass membrane protein</topology>
    </subcellularLocation>
</comment>
<keyword evidence="5" id="KW-0460">Magnesium</keyword>
<dbReference type="Proteomes" id="UP000230292">
    <property type="component" value="Unassembled WGS sequence"/>
</dbReference>
<evidence type="ECO:0000256" key="7">
    <source>
        <dbReference type="ARBA" id="ARBA00023136"/>
    </source>
</evidence>
<evidence type="ECO:0000313" key="11">
    <source>
        <dbReference type="Proteomes" id="UP000230292"/>
    </source>
</evidence>
<evidence type="ECO:0000259" key="9">
    <source>
        <dbReference type="Pfam" id="PF01769"/>
    </source>
</evidence>
<dbReference type="InterPro" id="IPR006667">
    <property type="entry name" value="SLC41_membr_dom"/>
</dbReference>
<dbReference type="Pfam" id="PF01769">
    <property type="entry name" value="MgtE"/>
    <property type="match status" value="1"/>
</dbReference>
<keyword evidence="6 8" id="KW-1133">Transmembrane helix</keyword>
<comment type="similarity">
    <text evidence="2">Belongs to the SLC41A transporter family.</text>
</comment>
<dbReference type="GO" id="GO:0016020">
    <property type="term" value="C:membrane"/>
    <property type="evidence" value="ECO:0007669"/>
    <property type="project" value="UniProtKB-SubCell"/>
</dbReference>
<feature type="transmembrane region" description="Helical" evidence="8">
    <location>
        <begin position="114"/>
        <end position="138"/>
    </location>
</feature>
<evidence type="ECO:0000256" key="5">
    <source>
        <dbReference type="ARBA" id="ARBA00022842"/>
    </source>
</evidence>
<feature type="domain" description="SLC41A/MgtE integral membrane" evidence="9">
    <location>
        <begin position="47"/>
        <end position="169"/>
    </location>
</feature>
<evidence type="ECO:0000313" key="10">
    <source>
        <dbReference type="EMBL" id="PIW36599.1"/>
    </source>
</evidence>
<dbReference type="PANTHER" id="PTHR41394">
    <property type="entry name" value="MAGNESIUM TRANSPORTER MGTE"/>
    <property type="match status" value="1"/>
</dbReference>
<keyword evidence="7 8" id="KW-0472">Membrane</keyword>
<dbReference type="Gene3D" id="1.10.357.20">
    <property type="entry name" value="SLC41 divalent cation transporters, integral membrane domain"/>
    <property type="match status" value="1"/>
</dbReference>
<evidence type="ECO:0000256" key="4">
    <source>
        <dbReference type="ARBA" id="ARBA00022692"/>
    </source>
</evidence>
<evidence type="ECO:0000256" key="2">
    <source>
        <dbReference type="ARBA" id="ARBA00009749"/>
    </source>
</evidence>
<name>A0A2M7H329_9BACT</name>
<feature type="transmembrane region" description="Helical" evidence="8">
    <location>
        <begin position="12"/>
        <end position="30"/>
    </location>
</feature>
<dbReference type="AlphaFoldDB" id="A0A2M7H329"/>
<protein>
    <recommendedName>
        <fullName evidence="9">SLC41A/MgtE integral membrane domain-containing protein</fullName>
    </recommendedName>
</protein>
<gene>
    <name evidence="10" type="ORF">COW24_04545</name>
</gene>
<dbReference type="EMBL" id="PFGC01000046">
    <property type="protein sequence ID" value="PIW36599.1"/>
    <property type="molecule type" value="Genomic_DNA"/>
</dbReference>
<dbReference type="InterPro" id="IPR036739">
    <property type="entry name" value="SLC41_membr_dom_sf"/>
</dbReference>